<feature type="non-terminal residue" evidence="2">
    <location>
        <position position="1"/>
    </location>
</feature>
<feature type="region of interest" description="Disordered" evidence="1">
    <location>
        <begin position="319"/>
        <end position="338"/>
    </location>
</feature>
<dbReference type="OrthoDB" id="308690at2759"/>
<dbReference type="GO" id="GO:1990811">
    <property type="term" value="C:MWP complex"/>
    <property type="evidence" value="ECO:0007669"/>
    <property type="project" value="TreeGrafter"/>
</dbReference>
<dbReference type="InterPro" id="IPR052778">
    <property type="entry name" value="Centrosome-WD_assoc"/>
</dbReference>
<organism evidence="2 3">
    <name type="scientific">Scytalidium lignicola</name>
    <name type="common">Hyphomycete</name>
    <dbReference type="NCBI Taxonomy" id="5539"/>
    <lineage>
        <taxon>Eukaryota</taxon>
        <taxon>Fungi</taxon>
        <taxon>Dikarya</taxon>
        <taxon>Ascomycota</taxon>
        <taxon>Pezizomycotina</taxon>
        <taxon>Leotiomycetes</taxon>
        <taxon>Leotiomycetes incertae sedis</taxon>
        <taxon>Scytalidium</taxon>
    </lineage>
</organism>
<dbReference type="OMA" id="CWHLNGD"/>
<evidence type="ECO:0000256" key="1">
    <source>
        <dbReference type="SAM" id="MobiDB-lite"/>
    </source>
</evidence>
<dbReference type="Proteomes" id="UP000258309">
    <property type="component" value="Unassembled WGS sequence"/>
</dbReference>
<dbReference type="GO" id="GO:0005815">
    <property type="term" value="C:microtubule organizing center"/>
    <property type="evidence" value="ECO:0007669"/>
    <property type="project" value="TreeGrafter"/>
</dbReference>
<dbReference type="EMBL" id="NCSJ02000323">
    <property type="protein sequence ID" value="RFU25566.1"/>
    <property type="molecule type" value="Genomic_DNA"/>
</dbReference>
<dbReference type="STRING" id="5539.A0A3E2GWS2"/>
<sequence>MRFSRSFKSSSQSIPSPNGIFIATILPSKLIIRSTRSLEITRAVPLPAELSASPTWFSWSDSSNRILVASPDNIRVYSASNAQFSANITHPTSGITKAKLIKFGATEDEICVFTEFGLKLSVFNLSTSKSVDINSPKLFTPGTAAKGISYRPDTRHLALLTRSGGKDVVSIHAPGTLEVIRSWLAETTDAQGLAWSPDGRWVAVWESPAHGHCLAVYTADGHLYRLWKGPARLLAEDKDFSLGNGIKMFDWSPTGSHVAVGDYSKRVAVLAAPSFKEWMDLTHVTTIKPTETLQIWQEQVSPSPNGGLEREFVQIMQLTGPPTSTSSSTNDNDTKSGTNIMTFDSSGTLLATRIENMPTTIWIWDVTTKTLRAVMILHSPVARCNWHPKINELLLIRCEGEDRNGIAHLWDPSWDGPKIINFETQVPGGKLIGKSVIRWLNVDSRYPALFFSDAQDCILTSVSNPEDTEDVPWQDATSKPFDIHGQRPESPLVLVPAEEKRPFRRVNVDNFTEDEDSFAAMSGDSDEVEDTFQFRKFVER</sequence>
<feature type="non-terminal residue" evidence="2">
    <location>
        <position position="540"/>
    </location>
</feature>
<evidence type="ECO:0000313" key="3">
    <source>
        <dbReference type="Proteomes" id="UP000258309"/>
    </source>
</evidence>
<dbReference type="Gene3D" id="2.130.10.10">
    <property type="entry name" value="YVTN repeat-like/Quinoprotein amine dehydrogenase"/>
    <property type="match status" value="2"/>
</dbReference>
<name>A0A3E2GWS2_SCYLI</name>
<dbReference type="PANTHER" id="PTHR16220">
    <property type="entry name" value="WD REPEAT PROTEIN 8-RELATED"/>
    <property type="match status" value="1"/>
</dbReference>
<proteinExistence type="predicted"/>
<protein>
    <submittedName>
        <fullName evidence="2">Uncharacterized protein</fullName>
    </submittedName>
</protein>
<dbReference type="AlphaFoldDB" id="A0A3E2GWS2"/>
<evidence type="ECO:0000313" key="2">
    <source>
        <dbReference type="EMBL" id="RFU25566.1"/>
    </source>
</evidence>
<comment type="caution">
    <text evidence="2">The sequence shown here is derived from an EMBL/GenBank/DDBJ whole genome shotgun (WGS) entry which is preliminary data.</text>
</comment>
<reference evidence="2 3" key="1">
    <citation type="submission" date="2018-05" db="EMBL/GenBank/DDBJ databases">
        <title>Draft genome sequence of Scytalidium lignicola DSM 105466, a ubiquitous saprotrophic fungus.</title>
        <authorList>
            <person name="Buettner E."/>
            <person name="Gebauer A.M."/>
            <person name="Hofrichter M."/>
            <person name="Liers C."/>
            <person name="Kellner H."/>
        </authorList>
    </citation>
    <scope>NUCLEOTIDE SEQUENCE [LARGE SCALE GENOMIC DNA]</scope>
    <source>
        <strain evidence="2 3">DSM 105466</strain>
    </source>
</reference>
<dbReference type="SUPFAM" id="SSF69322">
    <property type="entry name" value="Tricorn protease domain 2"/>
    <property type="match status" value="1"/>
</dbReference>
<dbReference type="PANTHER" id="PTHR16220:SF0">
    <property type="entry name" value="WD REPEAT-CONTAINING PROTEIN WRAP73"/>
    <property type="match status" value="1"/>
</dbReference>
<keyword evidence="3" id="KW-1185">Reference proteome</keyword>
<dbReference type="InterPro" id="IPR015943">
    <property type="entry name" value="WD40/YVTN_repeat-like_dom_sf"/>
</dbReference>
<accession>A0A3E2GWS2</accession>
<gene>
    <name evidence="2" type="ORF">B7463_g10769</name>
</gene>
<dbReference type="GO" id="GO:1990810">
    <property type="term" value="P:microtubule anchoring at mitotic spindle pole body"/>
    <property type="evidence" value="ECO:0007669"/>
    <property type="project" value="TreeGrafter"/>
</dbReference>